<feature type="domain" description="DNA primase/polymerase bifunctional N-terminal" evidence="1">
    <location>
        <begin position="21"/>
        <end position="225"/>
    </location>
</feature>
<dbReference type="Proteomes" id="UP000623461">
    <property type="component" value="Unassembled WGS sequence"/>
</dbReference>
<dbReference type="InterPro" id="IPR015330">
    <property type="entry name" value="DNA_primase/pol_bifunc_N"/>
</dbReference>
<evidence type="ECO:0000313" key="3">
    <source>
        <dbReference type="Proteomes" id="UP000623461"/>
    </source>
</evidence>
<organism evidence="2 3">
    <name type="scientific">Terrabacter tumescens</name>
    <dbReference type="NCBI Taxonomy" id="60443"/>
    <lineage>
        <taxon>Bacteria</taxon>
        <taxon>Bacillati</taxon>
        <taxon>Actinomycetota</taxon>
        <taxon>Actinomycetes</taxon>
        <taxon>Micrococcales</taxon>
        <taxon>Intrasporangiaceae</taxon>
        <taxon>Terrabacter</taxon>
    </lineage>
</organism>
<evidence type="ECO:0000259" key="1">
    <source>
        <dbReference type="SMART" id="SM00943"/>
    </source>
</evidence>
<evidence type="ECO:0000313" key="2">
    <source>
        <dbReference type="EMBL" id="GGM84190.1"/>
    </source>
</evidence>
<reference evidence="3" key="1">
    <citation type="journal article" date="2019" name="Int. J. Syst. Evol. Microbiol.">
        <title>The Global Catalogue of Microorganisms (GCM) 10K type strain sequencing project: providing services to taxonomists for standard genome sequencing and annotation.</title>
        <authorList>
            <consortium name="The Broad Institute Genomics Platform"/>
            <consortium name="The Broad Institute Genome Sequencing Center for Infectious Disease"/>
            <person name="Wu L."/>
            <person name="Ma J."/>
        </authorList>
    </citation>
    <scope>NUCLEOTIDE SEQUENCE [LARGE SCALE GENOMIC DNA]</scope>
    <source>
        <strain evidence="3">JCM 1365</strain>
    </source>
</reference>
<dbReference type="EMBL" id="BMNZ01000001">
    <property type="protein sequence ID" value="GGM84190.1"/>
    <property type="molecule type" value="Genomic_DNA"/>
</dbReference>
<name>A0ABQ2HLX2_9MICO</name>
<dbReference type="Pfam" id="PF09250">
    <property type="entry name" value="Prim-Pol"/>
    <property type="match status" value="1"/>
</dbReference>
<comment type="caution">
    <text evidence="2">The sequence shown here is derived from an EMBL/GenBank/DDBJ whole genome shotgun (WGS) entry which is preliminary data.</text>
</comment>
<sequence length="281" mass="30149">MAASRETPAPLDPLAARILDAALVIAAGGQPVFPCYPIDVGESEAKSPLTTHGFLDASLDADQITTWWTRWHAAAIGMPTGLRFNVLDVDNKPGGVNGYLRLDFLDQMGLLAGAQRYVRTPSGGRHVYFPVDPDDPMPNAVWAKCGIDLRGEGGYVIAPPSVLFTPDRREAGSYEVTTERNDAEHGHPSPLDWRHVRRLLVGEPSTPSPKAYRGAGGIEALAAWVARVEPGGRNSGLYWAACRAIENDLDPSPLVDAAMSAGLSWTEASRTIASAEKGVQR</sequence>
<gene>
    <name evidence="2" type="ORF">GCM10009721_06150</name>
</gene>
<dbReference type="RefSeq" id="WP_081920239.1">
    <property type="nucleotide sequence ID" value="NZ_BMNZ01000001.1"/>
</dbReference>
<dbReference type="CDD" id="cd04859">
    <property type="entry name" value="Prim_Pol"/>
    <property type="match status" value="1"/>
</dbReference>
<dbReference type="SUPFAM" id="SSF56747">
    <property type="entry name" value="Prim-pol domain"/>
    <property type="match status" value="1"/>
</dbReference>
<keyword evidence="3" id="KW-1185">Reference proteome</keyword>
<dbReference type="SMART" id="SM00943">
    <property type="entry name" value="Prim-Pol"/>
    <property type="match status" value="1"/>
</dbReference>
<accession>A0ABQ2HLX2</accession>
<proteinExistence type="predicted"/>
<protein>
    <submittedName>
        <fullName evidence="2">DNA primase</fullName>
    </submittedName>
</protein>